<dbReference type="Proteomes" id="UP001061958">
    <property type="component" value="Unassembled WGS sequence"/>
</dbReference>
<evidence type="ECO:0000256" key="1">
    <source>
        <dbReference type="ARBA" id="ARBA00004123"/>
    </source>
</evidence>
<name>A0A9C7UQQ5_9RHOD</name>
<proteinExistence type="predicted"/>
<evidence type="ECO:0000313" key="8">
    <source>
        <dbReference type="Proteomes" id="UP001061958"/>
    </source>
</evidence>
<dbReference type="OrthoDB" id="331600at2759"/>
<dbReference type="InterPro" id="IPR021850">
    <property type="entry name" value="Symplekin/Pta1"/>
</dbReference>
<sequence length="1168" mass="132289">MNTQLVTLLNQIASSVNPNEKVELLKKLQELVLHKDPTALQTVFPLVLEYQRDRIVSVRVAVVDFILAIGSKQEEYIYTAMESLQMMISDQSPNVQRKVVHATLQLLSVVQRVLLFLNVVEAKAKGLLNVLNQICKTACQFMLEKNESLALQSLKLLEAVIKLFSPSNHEEESGKRHHSLFDELKEGRHSISKEEVFKEAEQLLSEILKVFSHSSVDTINFQVRCAAMASLFHIMEERPAFASRIMTVVHRVIQGGDSNLSNAQKVTERSSLKSLLLSAVSVSSLQQMPSILQSLELALRNLGVDDNAIASAKNRTTDSSVIHIRRPPKRPYTSSNIKNDSEQESKRLRSQKRISAEEAKNWTDSLVNTYPLSTLVEIVLKNVLEFPTVLLDTEETTKGQSAMGGDAISLEDSKPVQVEANESVGATHSVSKLRRDPRLDPRLASKLARAASSTPSVASHQNTNDSIHPPMQEKKREVLSISDMEESKKEEQEQVVPLSIGHALQKPPVLSLPTYSDEMIDRFSQEACKRILFAEKEANIGGGNALRLALLGRMLPNCQQDQSLYKEAIEFIVDKIETRLELAIHWLYGEAAICVSSAVREYYQKSVFDLMKKGLKDESLYSLDELSRKTVKQLQEKLHSMNVEFTKNARKSELIDLIVAHSESSVSEGVVADHGEESRWLSSNTMELFDLEKYVSERYKTLFYIFAREVSRHLTPMEDSLFAQLYVQVPILFQGAIDEVRTYIEDPSKTTAVLNALLEMITQRPGRDRMRFVEVILDYAVHEDEVLRGPAIRLLSSRLYSIESLAETIETFAKEKLLLAIHEIMKGKESKLCTFNDTSEDTSLLVGWEKLVERYSSLYVVLSSRKPRLLISLLQVLEETGNDQVIGLFKTYIPNLSRTLSEDSPELVELVASHSPKVATFVLELLESLMDNGKKTSSEVFEAARKHFQDPYRPDCDVRYAIPFIDLFSKEELLSLLPRLVALDGSPFKHAVSKMFGARLPVIQASEFLVELHLLEPKQGIFSLRNVIYAIQYCFELKTIFTQDAVATSLQQLVEKSPIPILLLRTVIQSILHFPQLQKFIISVIFARLIDREVWKESRLWEGFVKACQMTIPRSVPIILRLPPQPLKDVLHQSQSIQQAIVKYGERMKESIPSWLWPILEQETKKSD</sequence>
<dbReference type="Gene3D" id="1.10.720.30">
    <property type="entry name" value="SAP domain"/>
    <property type="match status" value="1"/>
</dbReference>
<keyword evidence="3" id="KW-0539">Nucleus</keyword>
<accession>A0A9C7UQQ5</accession>
<dbReference type="EMBL" id="BQMJ01000028">
    <property type="protein sequence ID" value="GJQ11860.1"/>
    <property type="molecule type" value="Genomic_DNA"/>
</dbReference>
<dbReference type="GO" id="GO:0006397">
    <property type="term" value="P:mRNA processing"/>
    <property type="evidence" value="ECO:0007669"/>
    <property type="project" value="UniProtKB-KW"/>
</dbReference>
<dbReference type="InterPro" id="IPR032460">
    <property type="entry name" value="Symplekin/Pta1_N"/>
</dbReference>
<evidence type="ECO:0000259" key="6">
    <source>
        <dbReference type="Pfam" id="PF12295"/>
    </source>
</evidence>
<dbReference type="Gene3D" id="1.25.10.10">
    <property type="entry name" value="Leucine-rich Repeat Variant"/>
    <property type="match status" value="1"/>
</dbReference>
<keyword evidence="8" id="KW-1185">Reference proteome</keyword>
<comment type="subcellular location">
    <subcellularLocation>
        <location evidence="1">Nucleus</location>
    </subcellularLocation>
</comment>
<evidence type="ECO:0000256" key="3">
    <source>
        <dbReference type="ARBA" id="ARBA00023242"/>
    </source>
</evidence>
<feature type="domain" description="Symplekin C-terminal" evidence="6">
    <location>
        <begin position="957"/>
        <end position="1133"/>
    </location>
</feature>
<dbReference type="GO" id="GO:0005847">
    <property type="term" value="C:mRNA cleavage and polyadenylation specificity factor complex"/>
    <property type="evidence" value="ECO:0007669"/>
    <property type="project" value="TreeGrafter"/>
</dbReference>
<feature type="compositionally biased region" description="Polar residues" evidence="4">
    <location>
        <begin position="454"/>
        <end position="466"/>
    </location>
</feature>
<dbReference type="InterPro" id="IPR036361">
    <property type="entry name" value="SAP_dom_sf"/>
</dbReference>
<gene>
    <name evidence="7" type="ORF">GpartN1_g3651.t1</name>
</gene>
<evidence type="ECO:0000256" key="4">
    <source>
        <dbReference type="SAM" id="MobiDB-lite"/>
    </source>
</evidence>
<feature type="region of interest" description="Disordered" evidence="4">
    <location>
        <begin position="446"/>
        <end position="473"/>
    </location>
</feature>
<evidence type="ECO:0000259" key="5">
    <source>
        <dbReference type="Pfam" id="PF11935"/>
    </source>
</evidence>
<dbReference type="InterPro" id="IPR011989">
    <property type="entry name" value="ARM-like"/>
</dbReference>
<dbReference type="InterPro" id="IPR022075">
    <property type="entry name" value="Symplekin_C"/>
</dbReference>
<reference evidence="7" key="1">
    <citation type="journal article" date="2022" name="Proc. Natl. Acad. Sci. U.S.A.">
        <title>Life cycle and functional genomics of the unicellular red alga Galdieria for elucidating algal and plant evolution and industrial use.</title>
        <authorList>
            <person name="Hirooka S."/>
            <person name="Itabashi T."/>
            <person name="Ichinose T.M."/>
            <person name="Onuma R."/>
            <person name="Fujiwara T."/>
            <person name="Yamashita S."/>
            <person name="Jong L.W."/>
            <person name="Tomita R."/>
            <person name="Iwane A.H."/>
            <person name="Miyagishima S.Y."/>
        </authorList>
    </citation>
    <scope>NUCLEOTIDE SEQUENCE</scope>
    <source>
        <strain evidence="7">NBRC 102759</strain>
    </source>
</reference>
<reference evidence="7" key="2">
    <citation type="submission" date="2022-01" db="EMBL/GenBank/DDBJ databases">
        <authorList>
            <person name="Hirooka S."/>
            <person name="Miyagishima S.Y."/>
        </authorList>
    </citation>
    <scope>NUCLEOTIDE SEQUENCE</scope>
    <source>
        <strain evidence="7">NBRC 102759</strain>
    </source>
</reference>
<organism evidence="7 8">
    <name type="scientific">Galdieria partita</name>
    <dbReference type="NCBI Taxonomy" id="83374"/>
    <lineage>
        <taxon>Eukaryota</taxon>
        <taxon>Rhodophyta</taxon>
        <taxon>Bangiophyceae</taxon>
        <taxon>Galdieriales</taxon>
        <taxon>Galdieriaceae</taxon>
        <taxon>Galdieria</taxon>
    </lineage>
</organism>
<dbReference type="Pfam" id="PF12295">
    <property type="entry name" value="Symplekin_C"/>
    <property type="match status" value="1"/>
</dbReference>
<dbReference type="PANTHER" id="PTHR15245">
    <property type="entry name" value="SYMPLEKIN-RELATED"/>
    <property type="match status" value="1"/>
</dbReference>
<comment type="caution">
    <text evidence="7">The sequence shown here is derived from an EMBL/GenBank/DDBJ whole genome shotgun (WGS) entry which is preliminary data.</text>
</comment>
<dbReference type="PANTHER" id="PTHR15245:SF20">
    <property type="entry name" value="SYMPLEKIN"/>
    <property type="match status" value="1"/>
</dbReference>
<evidence type="ECO:0000256" key="2">
    <source>
        <dbReference type="ARBA" id="ARBA00022664"/>
    </source>
</evidence>
<dbReference type="Pfam" id="PF11935">
    <property type="entry name" value="SYMPK_PTA1_N"/>
    <property type="match status" value="1"/>
</dbReference>
<protein>
    <recommendedName>
        <fullName evidence="9">Symplekin</fullName>
    </recommendedName>
</protein>
<keyword evidence="2" id="KW-0507">mRNA processing</keyword>
<dbReference type="InterPro" id="IPR016024">
    <property type="entry name" value="ARM-type_fold"/>
</dbReference>
<dbReference type="SUPFAM" id="SSF48371">
    <property type="entry name" value="ARM repeat"/>
    <property type="match status" value="1"/>
</dbReference>
<feature type="region of interest" description="Disordered" evidence="4">
    <location>
        <begin position="316"/>
        <end position="355"/>
    </location>
</feature>
<feature type="domain" description="Symplekin/Pta1 N-terminal" evidence="5">
    <location>
        <begin position="93"/>
        <end position="296"/>
    </location>
</feature>
<evidence type="ECO:0000313" key="7">
    <source>
        <dbReference type="EMBL" id="GJQ11860.1"/>
    </source>
</evidence>
<evidence type="ECO:0008006" key="9">
    <source>
        <dbReference type="Google" id="ProtNLM"/>
    </source>
</evidence>
<dbReference type="AlphaFoldDB" id="A0A9C7UQQ5"/>